<feature type="transmembrane region" description="Helical" evidence="11">
    <location>
        <begin position="21"/>
        <end position="41"/>
    </location>
</feature>
<evidence type="ECO:0000256" key="11">
    <source>
        <dbReference type="SAM" id="Phobius"/>
    </source>
</evidence>
<proteinExistence type="inferred from homology"/>
<evidence type="ECO:0000256" key="6">
    <source>
        <dbReference type="ARBA" id="ARBA00022692"/>
    </source>
</evidence>
<dbReference type="SUPFAM" id="SSF54523">
    <property type="entry name" value="Pili subunits"/>
    <property type="match status" value="1"/>
</dbReference>
<comment type="similarity">
    <text evidence="9">Belongs to the GSP H family.</text>
</comment>
<sequence>MSRSKPKPMSPPASGVRAGGFTLVELGVTLAVLAILVTIAAPNFQGMINHNRLVSGTNEFVAALQVAKSEAIRRNARVTLCPTTNGTSCSGSDWSRTVMRTSDNAVLREVAINSRLTVRASSNVGTSIVFRPDGLARQGSSVGTILSGKIEVCTNTTRPTQNARHVAVSGARVSVDPPLTSASCAGQVGNS</sequence>
<dbReference type="GO" id="GO:0015628">
    <property type="term" value="P:protein secretion by the type II secretion system"/>
    <property type="evidence" value="ECO:0007669"/>
    <property type="project" value="InterPro"/>
</dbReference>
<dbReference type="NCBIfam" id="TIGR02532">
    <property type="entry name" value="IV_pilin_GFxxxE"/>
    <property type="match status" value="1"/>
</dbReference>
<dbReference type="GO" id="GO:0005886">
    <property type="term" value="C:plasma membrane"/>
    <property type="evidence" value="ECO:0007669"/>
    <property type="project" value="UniProtKB-SubCell"/>
</dbReference>
<accession>A0A514BQZ7</accession>
<dbReference type="KEGG" id="lyj:FKV23_04440"/>
<keyword evidence="6 11" id="KW-0812">Transmembrane</keyword>
<dbReference type="Pfam" id="PF12019">
    <property type="entry name" value="GspH"/>
    <property type="match status" value="1"/>
</dbReference>
<dbReference type="InterPro" id="IPR022346">
    <property type="entry name" value="T2SS_GspH"/>
</dbReference>
<comment type="subcellular location">
    <subcellularLocation>
        <location evidence="1">Cell inner membrane</location>
        <topology evidence="1">Single-pass membrane protein</topology>
    </subcellularLocation>
</comment>
<keyword evidence="7 11" id="KW-1133">Transmembrane helix</keyword>
<name>A0A514BQZ7_9GAMM</name>
<dbReference type="Proteomes" id="UP000317199">
    <property type="component" value="Chromosome"/>
</dbReference>
<evidence type="ECO:0000259" key="12">
    <source>
        <dbReference type="Pfam" id="PF12019"/>
    </source>
</evidence>
<dbReference type="OrthoDB" id="6039229at2"/>
<evidence type="ECO:0000256" key="1">
    <source>
        <dbReference type="ARBA" id="ARBA00004377"/>
    </source>
</evidence>
<evidence type="ECO:0000256" key="10">
    <source>
        <dbReference type="ARBA" id="ARBA00030775"/>
    </source>
</evidence>
<evidence type="ECO:0000256" key="7">
    <source>
        <dbReference type="ARBA" id="ARBA00022989"/>
    </source>
</evidence>
<evidence type="ECO:0000256" key="9">
    <source>
        <dbReference type="ARBA" id="ARBA00025772"/>
    </source>
</evidence>
<evidence type="ECO:0000256" key="4">
    <source>
        <dbReference type="ARBA" id="ARBA00022481"/>
    </source>
</evidence>
<evidence type="ECO:0000313" key="14">
    <source>
        <dbReference type="Proteomes" id="UP000317199"/>
    </source>
</evidence>
<keyword evidence="5" id="KW-0997">Cell inner membrane</keyword>
<reference evidence="13 14" key="1">
    <citation type="submission" date="2019-06" db="EMBL/GenBank/DDBJ databases">
        <title>Lysobacter alkalisoli sp. nov. isolated from saline-alkali soil.</title>
        <authorList>
            <person name="Sun J.-Q."/>
            <person name="Xu L."/>
        </authorList>
    </citation>
    <scope>NUCLEOTIDE SEQUENCE [LARGE SCALE GENOMIC DNA]</scope>
    <source>
        <strain evidence="13 14">SJ-36</strain>
    </source>
</reference>
<protein>
    <recommendedName>
        <fullName evidence="2">Type II secretion system protein H</fullName>
    </recommendedName>
    <alternativeName>
        <fullName evidence="10">General secretion pathway protein H</fullName>
    </alternativeName>
</protein>
<dbReference type="PROSITE" id="PS00409">
    <property type="entry name" value="PROKAR_NTER_METHYL"/>
    <property type="match status" value="1"/>
</dbReference>
<evidence type="ECO:0000256" key="3">
    <source>
        <dbReference type="ARBA" id="ARBA00022475"/>
    </source>
</evidence>
<gene>
    <name evidence="13" type="ORF">FKV23_04440</name>
</gene>
<keyword evidence="14" id="KW-1185">Reference proteome</keyword>
<dbReference type="InterPro" id="IPR012902">
    <property type="entry name" value="N_methyl_site"/>
</dbReference>
<dbReference type="EMBL" id="CP041242">
    <property type="protein sequence ID" value="QDH69429.1"/>
    <property type="molecule type" value="Genomic_DNA"/>
</dbReference>
<dbReference type="InterPro" id="IPR045584">
    <property type="entry name" value="Pilin-like"/>
</dbReference>
<keyword evidence="4" id="KW-0488">Methylation</keyword>
<keyword evidence="3" id="KW-1003">Cell membrane</keyword>
<evidence type="ECO:0000313" key="13">
    <source>
        <dbReference type="EMBL" id="QDH69429.1"/>
    </source>
</evidence>
<dbReference type="GO" id="GO:0015627">
    <property type="term" value="C:type II protein secretion system complex"/>
    <property type="evidence" value="ECO:0007669"/>
    <property type="project" value="InterPro"/>
</dbReference>
<evidence type="ECO:0000256" key="8">
    <source>
        <dbReference type="ARBA" id="ARBA00023136"/>
    </source>
</evidence>
<evidence type="ECO:0000256" key="5">
    <source>
        <dbReference type="ARBA" id="ARBA00022519"/>
    </source>
</evidence>
<evidence type="ECO:0000256" key="2">
    <source>
        <dbReference type="ARBA" id="ARBA00021549"/>
    </source>
</evidence>
<organism evidence="13 14">
    <name type="scientific">Marilutibacter alkalisoli</name>
    <dbReference type="NCBI Taxonomy" id="2591633"/>
    <lineage>
        <taxon>Bacteria</taxon>
        <taxon>Pseudomonadati</taxon>
        <taxon>Pseudomonadota</taxon>
        <taxon>Gammaproteobacteria</taxon>
        <taxon>Lysobacterales</taxon>
        <taxon>Lysobacteraceae</taxon>
        <taxon>Marilutibacter</taxon>
    </lineage>
</organism>
<dbReference type="RefSeq" id="WP_141622771.1">
    <property type="nucleotide sequence ID" value="NZ_CP041242.1"/>
</dbReference>
<dbReference type="AlphaFoldDB" id="A0A514BQZ7"/>
<keyword evidence="8 11" id="KW-0472">Membrane</keyword>
<dbReference type="Gene3D" id="3.55.40.10">
    <property type="entry name" value="minor pseudopilin epsh domain"/>
    <property type="match status" value="1"/>
</dbReference>
<feature type="domain" description="General secretion pathway GspH" evidence="12">
    <location>
        <begin position="57"/>
        <end position="170"/>
    </location>
</feature>